<keyword evidence="2" id="KW-0732">Signal</keyword>
<accession>A0A4S4N992</accession>
<sequence length="154" mass="16751">MNNFVKLSVLSAAILAGGMAMADARGGEPRPRPSFEEIDANGDGQITKEEMQAGREARFTSADTNGDGMLSAEELEAQMAARAKDRAAKMVERMDENGDGQISQDELPKPRRGGGERMFDRADANDDGALSKEEFEAAVEKMQKRHGKKHHDKG</sequence>
<evidence type="ECO:0000256" key="1">
    <source>
        <dbReference type="SAM" id="MobiDB-lite"/>
    </source>
</evidence>
<feature type="domain" description="EF-hand" evidence="3">
    <location>
        <begin position="116"/>
        <end position="145"/>
    </location>
</feature>
<dbReference type="Proteomes" id="UP000306602">
    <property type="component" value="Unassembled WGS sequence"/>
</dbReference>
<dbReference type="PROSITE" id="PS50222">
    <property type="entry name" value="EF_HAND_2"/>
    <property type="match status" value="2"/>
</dbReference>
<dbReference type="GO" id="GO:0005509">
    <property type="term" value="F:calcium ion binding"/>
    <property type="evidence" value="ECO:0007669"/>
    <property type="project" value="InterPro"/>
</dbReference>
<proteinExistence type="predicted"/>
<dbReference type="PANTHER" id="PTHR10827">
    <property type="entry name" value="RETICULOCALBIN"/>
    <property type="match status" value="1"/>
</dbReference>
<protein>
    <submittedName>
        <fullName evidence="4">Calcium-binding protein</fullName>
    </submittedName>
</protein>
<dbReference type="InterPro" id="IPR002048">
    <property type="entry name" value="EF_hand_dom"/>
</dbReference>
<dbReference type="Pfam" id="PF13202">
    <property type="entry name" value="EF-hand_5"/>
    <property type="match status" value="2"/>
</dbReference>
<dbReference type="Pfam" id="PF13499">
    <property type="entry name" value="EF-hand_7"/>
    <property type="match status" value="1"/>
</dbReference>
<keyword evidence="5" id="KW-1185">Reference proteome</keyword>
<dbReference type="OrthoDB" id="5470953at2"/>
<evidence type="ECO:0000256" key="2">
    <source>
        <dbReference type="SAM" id="SignalP"/>
    </source>
</evidence>
<feature type="signal peptide" evidence="2">
    <location>
        <begin position="1"/>
        <end position="22"/>
    </location>
</feature>
<feature type="region of interest" description="Disordered" evidence="1">
    <location>
        <begin position="90"/>
        <end position="132"/>
    </location>
</feature>
<gene>
    <name evidence="4" type="ORF">E4Z66_11615</name>
</gene>
<dbReference type="SUPFAM" id="SSF47473">
    <property type="entry name" value="EF-hand"/>
    <property type="match status" value="1"/>
</dbReference>
<dbReference type="AlphaFoldDB" id="A0A4S4N992"/>
<dbReference type="RefSeq" id="WP_136463199.1">
    <property type="nucleotide sequence ID" value="NZ_SRKY01000003.1"/>
</dbReference>
<feature type="domain" description="EF-hand" evidence="3">
    <location>
        <begin position="50"/>
        <end position="85"/>
    </location>
</feature>
<dbReference type="PROSITE" id="PS00018">
    <property type="entry name" value="EF_HAND_1"/>
    <property type="match status" value="1"/>
</dbReference>
<dbReference type="Gene3D" id="1.10.238.10">
    <property type="entry name" value="EF-hand"/>
    <property type="match status" value="3"/>
</dbReference>
<feature type="region of interest" description="Disordered" evidence="1">
    <location>
        <begin position="24"/>
        <end position="45"/>
    </location>
</feature>
<comment type="caution">
    <text evidence="4">The sequence shown here is derived from an EMBL/GenBank/DDBJ whole genome shotgun (WGS) entry which is preliminary data.</text>
</comment>
<name>A0A4S4N992_9RHOB</name>
<feature type="compositionally biased region" description="Basic and acidic residues" evidence="1">
    <location>
        <begin position="106"/>
        <end position="132"/>
    </location>
</feature>
<dbReference type="SMART" id="SM00054">
    <property type="entry name" value="EFh"/>
    <property type="match status" value="3"/>
</dbReference>
<dbReference type="InterPro" id="IPR011992">
    <property type="entry name" value="EF-hand-dom_pair"/>
</dbReference>
<evidence type="ECO:0000259" key="3">
    <source>
        <dbReference type="PROSITE" id="PS50222"/>
    </source>
</evidence>
<feature type="chain" id="PRO_5020515315" evidence="2">
    <location>
        <begin position="23"/>
        <end position="154"/>
    </location>
</feature>
<dbReference type="InterPro" id="IPR018247">
    <property type="entry name" value="EF_Hand_1_Ca_BS"/>
</dbReference>
<evidence type="ECO:0000313" key="4">
    <source>
        <dbReference type="EMBL" id="THH35729.1"/>
    </source>
</evidence>
<reference evidence="4 5" key="1">
    <citation type="submission" date="2019-04" db="EMBL/GenBank/DDBJ databases">
        <title>Shimia ponticola sp. nov., isolated from seawater.</title>
        <authorList>
            <person name="Kim Y.-O."/>
            <person name="Yoon J.-H."/>
        </authorList>
    </citation>
    <scope>NUCLEOTIDE SEQUENCE [LARGE SCALE GENOMIC DNA]</scope>
    <source>
        <strain evidence="4 5">MYP11</strain>
    </source>
</reference>
<dbReference type="EMBL" id="SRKY01000003">
    <property type="protein sequence ID" value="THH35729.1"/>
    <property type="molecule type" value="Genomic_DNA"/>
</dbReference>
<organism evidence="4 5">
    <name type="scientific">Aliishimia ponticola</name>
    <dbReference type="NCBI Taxonomy" id="2499833"/>
    <lineage>
        <taxon>Bacteria</taxon>
        <taxon>Pseudomonadati</taxon>
        <taxon>Pseudomonadota</taxon>
        <taxon>Alphaproteobacteria</taxon>
        <taxon>Rhodobacterales</taxon>
        <taxon>Paracoccaceae</taxon>
        <taxon>Aliishimia</taxon>
    </lineage>
</organism>
<evidence type="ECO:0000313" key="5">
    <source>
        <dbReference type="Proteomes" id="UP000306602"/>
    </source>
</evidence>
<dbReference type="PANTHER" id="PTHR10827:SF52">
    <property type="entry name" value="IP16409P"/>
    <property type="match status" value="1"/>
</dbReference>
<feature type="compositionally biased region" description="Basic and acidic residues" evidence="1">
    <location>
        <begin position="25"/>
        <end position="35"/>
    </location>
</feature>